<dbReference type="AlphaFoldDB" id="A0A0H5Q848"/>
<dbReference type="InterPro" id="IPR036390">
    <property type="entry name" value="WH_DNA-bd_sf"/>
</dbReference>
<feature type="domain" description="Initiator Rep protein WH1" evidence="1">
    <location>
        <begin position="9"/>
        <end position="154"/>
    </location>
</feature>
<evidence type="ECO:0000313" key="2">
    <source>
        <dbReference type="EMBL" id="CRY97579.1"/>
    </source>
</evidence>
<sequence length="342" mass="40435">MAIKKGNLIEKRNVLNEVRQNNMTLQEIRFFSIYLSKINARDLSTRTVTFPLQDFQKIMELGRLKINYLQSVTNSLLGKVVNVKNEDGGYTAFQLFKRCKVFKNETEQWYIEIDAHDDALPLMFEFKKEYFTYELWNALRLKSSNQLRMYEILKQYERVGSRKVSIKELRELLGIASEEYPRWNNFKVRVLDSCQQALEESTDIKFTYKLIRSGRGGKITGLEFFISKNKNYTDQLTLEEFIDLQPDALEVEVQEQEAEKQFKNEELEFLAEACGNEFTEEEMQVLFSLVAVKKLPEHEYGVRVSQYHYLAEKYAELNVQASKRKIKSRFAYLKKMIQADRK</sequence>
<protein>
    <recommendedName>
        <fullName evidence="1">Initiator Rep protein WH1 domain-containing protein</fullName>
    </recommendedName>
</protein>
<dbReference type="GO" id="GO:0006270">
    <property type="term" value="P:DNA replication initiation"/>
    <property type="evidence" value="ECO:0007669"/>
    <property type="project" value="InterPro"/>
</dbReference>
<dbReference type="Pfam" id="PF01051">
    <property type="entry name" value="Rep3_N"/>
    <property type="match status" value="1"/>
</dbReference>
<dbReference type="EMBL" id="LN854158">
    <property type="protein sequence ID" value="CRY97579.1"/>
    <property type="molecule type" value="Genomic_DNA"/>
</dbReference>
<geneLocation type="plasmid" evidence="2">
    <name>pRGFK1653</name>
</geneLocation>
<keyword evidence="2" id="KW-0614">Plasmid</keyword>
<dbReference type="GO" id="GO:0003887">
    <property type="term" value="F:DNA-directed DNA polymerase activity"/>
    <property type="evidence" value="ECO:0007669"/>
    <property type="project" value="InterPro"/>
</dbReference>
<accession>A0A0H5Q848</accession>
<reference evidence="2" key="1">
    <citation type="submission" date="2015-06" db="EMBL/GenBank/DDBJ databases">
        <authorList>
            <person name="Joergensen T."/>
        </authorList>
    </citation>
    <scope>NUCLEOTIDE SEQUENCE</scope>
    <source>
        <plasmid evidence="2">pRGFK1653</plasmid>
    </source>
</reference>
<dbReference type="Gene3D" id="1.10.10.10">
    <property type="entry name" value="Winged helix-like DNA-binding domain superfamily/Winged helix DNA-binding domain"/>
    <property type="match status" value="2"/>
</dbReference>
<reference evidence="2" key="2">
    <citation type="submission" date="2015-07" db="EMBL/GenBank/DDBJ databases">
        <title>Plasmids, circular viruses and viroids from rat gut.</title>
        <authorList>
            <person name="Jorgensen T.J."/>
            <person name="Hansen M.A."/>
            <person name="Xu Z."/>
            <person name="Tabak M.A."/>
            <person name="Sorensen S.J."/>
            <person name="Hansen L.H."/>
        </authorList>
    </citation>
    <scope>NUCLEOTIDE SEQUENCE</scope>
    <source>
        <plasmid evidence="2">pRGFK1653</plasmid>
    </source>
</reference>
<organism evidence="2">
    <name type="scientific">uncultured prokaryote</name>
    <dbReference type="NCBI Taxonomy" id="198431"/>
    <lineage>
        <taxon>unclassified sequences</taxon>
        <taxon>environmental samples</taxon>
    </lineage>
</organism>
<name>A0A0H5Q848_9ZZZZ</name>
<dbReference type="InterPro" id="IPR000525">
    <property type="entry name" value="Initiator_Rep_WH1"/>
</dbReference>
<evidence type="ECO:0000259" key="1">
    <source>
        <dbReference type="Pfam" id="PF01051"/>
    </source>
</evidence>
<dbReference type="Pfam" id="PF21205">
    <property type="entry name" value="Rep3_C"/>
    <property type="match status" value="1"/>
</dbReference>
<dbReference type="InterPro" id="IPR036388">
    <property type="entry name" value="WH-like_DNA-bd_sf"/>
</dbReference>
<proteinExistence type="predicted"/>
<dbReference type="SUPFAM" id="SSF46785">
    <property type="entry name" value="Winged helix' DNA-binding domain"/>
    <property type="match status" value="2"/>
</dbReference>